<evidence type="ECO:0000313" key="2">
    <source>
        <dbReference type="EMBL" id="ROT36025.1"/>
    </source>
</evidence>
<protein>
    <submittedName>
        <fullName evidence="2">Uncharacterized protein</fullName>
    </submittedName>
</protein>
<dbReference type="Proteomes" id="UP000272025">
    <property type="component" value="Unassembled WGS sequence"/>
</dbReference>
<dbReference type="GeneID" id="39583962"/>
<organism evidence="2 3">
    <name type="scientific">Sodiomyces alkalinus (strain CBS 110278 / VKM F-3762 / F11)</name>
    <name type="common">Alkaliphilic filamentous fungus</name>
    <dbReference type="NCBI Taxonomy" id="1314773"/>
    <lineage>
        <taxon>Eukaryota</taxon>
        <taxon>Fungi</taxon>
        <taxon>Dikarya</taxon>
        <taxon>Ascomycota</taxon>
        <taxon>Pezizomycotina</taxon>
        <taxon>Sordariomycetes</taxon>
        <taxon>Hypocreomycetidae</taxon>
        <taxon>Glomerellales</taxon>
        <taxon>Plectosphaerellaceae</taxon>
        <taxon>Sodiomyces</taxon>
    </lineage>
</organism>
<proteinExistence type="predicted"/>
<dbReference type="RefSeq" id="XP_028463831.1">
    <property type="nucleotide sequence ID" value="XM_028615485.1"/>
</dbReference>
<feature type="region of interest" description="Disordered" evidence="1">
    <location>
        <begin position="1"/>
        <end position="24"/>
    </location>
</feature>
<name>A0A3N2PNC9_SODAK</name>
<gene>
    <name evidence="2" type="ORF">SODALDRAFT_56493</name>
</gene>
<sequence>MKTPSPSMPAGEKKVVKKEERRKAEERQERQRGVCICLFCLVDSPEPHRKGHVCLETRDPGKPSSAQIMPAALTTRCCYLLYVIRENCAEQLLQSSASEARATSVQRKLGFQTHDRELLRVVRTTVLFNRLLTIHWCCLCWTLPPNASLRHALFQSADPALLILINRVRIPMTRAIVSWAIHTHVRRTRNHTRGFISLPPCE</sequence>
<dbReference type="EMBL" id="ML119060">
    <property type="protein sequence ID" value="ROT36025.1"/>
    <property type="molecule type" value="Genomic_DNA"/>
</dbReference>
<dbReference type="AlphaFoldDB" id="A0A3N2PNC9"/>
<feature type="compositionally biased region" description="Basic and acidic residues" evidence="1">
    <location>
        <begin position="11"/>
        <end position="24"/>
    </location>
</feature>
<evidence type="ECO:0000256" key="1">
    <source>
        <dbReference type="SAM" id="MobiDB-lite"/>
    </source>
</evidence>
<reference evidence="2 3" key="1">
    <citation type="journal article" date="2018" name="Mol. Ecol.">
        <title>The obligate alkalophilic soda-lake fungus Sodiomyces alkalinus has shifted to a protein diet.</title>
        <authorList>
            <person name="Grum-Grzhimaylo A.A."/>
            <person name="Falkoski D.L."/>
            <person name="van den Heuvel J."/>
            <person name="Valero-Jimenez C.A."/>
            <person name="Min B."/>
            <person name="Choi I.G."/>
            <person name="Lipzen A."/>
            <person name="Daum C.G."/>
            <person name="Aanen D.K."/>
            <person name="Tsang A."/>
            <person name="Henrissat B."/>
            <person name="Bilanenko E.N."/>
            <person name="de Vries R.P."/>
            <person name="van Kan J.A.L."/>
            <person name="Grigoriev I.V."/>
            <person name="Debets A.J.M."/>
        </authorList>
    </citation>
    <scope>NUCLEOTIDE SEQUENCE [LARGE SCALE GENOMIC DNA]</scope>
    <source>
        <strain evidence="2 3">F11</strain>
    </source>
</reference>
<evidence type="ECO:0000313" key="3">
    <source>
        <dbReference type="Proteomes" id="UP000272025"/>
    </source>
</evidence>
<keyword evidence="3" id="KW-1185">Reference proteome</keyword>
<accession>A0A3N2PNC9</accession>